<accession>A0A350P955</accession>
<proteinExistence type="predicted"/>
<feature type="transmembrane region" description="Helical" evidence="2">
    <location>
        <begin position="36"/>
        <end position="56"/>
    </location>
</feature>
<feature type="compositionally biased region" description="Basic residues" evidence="1">
    <location>
        <begin position="21"/>
        <end position="31"/>
    </location>
</feature>
<keyword evidence="2" id="KW-0472">Membrane</keyword>
<keyword evidence="2" id="KW-1133">Transmembrane helix</keyword>
<comment type="caution">
    <text evidence="3">The sequence shown here is derived from an EMBL/GenBank/DDBJ whole genome shotgun (WGS) entry which is preliminary data.</text>
</comment>
<sequence length="69" mass="7876">MKSPLSNAKSGVYEKRYRTSSIKKAKRGRQRQKGDSAIHFSAIVVLSGWAALPPVFKLKQSYLKQIRKR</sequence>
<gene>
    <name evidence="3" type="ORF">DCW74_19065</name>
</gene>
<keyword evidence="2" id="KW-0812">Transmembrane</keyword>
<name>A0A350P955_9ALTE</name>
<dbReference type="Proteomes" id="UP000263517">
    <property type="component" value="Unassembled WGS sequence"/>
</dbReference>
<dbReference type="AlphaFoldDB" id="A0A350P955"/>
<organism evidence="3 4">
    <name type="scientific">Alteromonas australica</name>
    <dbReference type="NCBI Taxonomy" id="589873"/>
    <lineage>
        <taxon>Bacteria</taxon>
        <taxon>Pseudomonadati</taxon>
        <taxon>Pseudomonadota</taxon>
        <taxon>Gammaproteobacteria</taxon>
        <taxon>Alteromonadales</taxon>
        <taxon>Alteromonadaceae</taxon>
        <taxon>Alteromonas/Salinimonas group</taxon>
        <taxon>Alteromonas</taxon>
    </lineage>
</organism>
<evidence type="ECO:0000313" key="4">
    <source>
        <dbReference type="Proteomes" id="UP000263517"/>
    </source>
</evidence>
<dbReference type="EMBL" id="DNAN01000667">
    <property type="protein sequence ID" value="HAW77822.1"/>
    <property type="molecule type" value="Genomic_DNA"/>
</dbReference>
<feature type="region of interest" description="Disordered" evidence="1">
    <location>
        <begin position="1"/>
        <end position="34"/>
    </location>
</feature>
<evidence type="ECO:0000256" key="1">
    <source>
        <dbReference type="SAM" id="MobiDB-lite"/>
    </source>
</evidence>
<evidence type="ECO:0000256" key="2">
    <source>
        <dbReference type="SAM" id="Phobius"/>
    </source>
</evidence>
<reference evidence="3 4" key="1">
    <citation type="journal article" date="2018" name="Nat. Biotechnol.">
        <title>A standardized bacterial taxonomy based on genome phylogeny substantially revises the tree of life.</title>
        <authorList>
            <person name="Parks D.H."/>
            <person name="Chuvochina M."/>
            <person name="Waite D.W."/>
            <person name="Rinke C."/>
            <person name="Skarshewski A."/>
            <person name="Chaumeil P.A."/>
            <person name="Hugenholtz P."/>
        </authorList>
    </citation>
    <scope>NUCLEOTIDE SEQUENCE [LARGE SCALE GENOMIC DNA]</scope>
    <source>
        <strain evidence="3">UBA11978</strain>
    </source>
</reference>
<evidence type="ECO:0000313" key="3">
    <source>
        <dbReference type="EMBL" id="HAW77822.1"/>
    </source>
</evidence>
<protein>
    <submittedName>
        <fullName evidence="3">Uncharacterized protein</fullName>
    </submittedName>
</protein>